<gene>
    <name evidence="4" type="ORF">LA374_17285</name>
</gene>
<dbReference type="InterPro" id="IPR051257">
    <property type="entry name" value="Diverse_CBS-Domain"/>
</dbReference>
<feature type="domain" description="CBS" evidence="3">
    <location>
        <begin position="72"/>
        <end position="127"/>
    </location>
</feature>
<dbReference type="PROSITE" id="PS51371">
    <property type="entry name" value="CBS"/>
    <property type="match status" value="2"/>
</dbReference>
<organism evidence="4 5">
    <name type="scientific">Aeromonas schubertii</name>
    <dbReference type="NCBI Taxonomy" id="652"/>
    <lineage>
        <taxon>Bacteria</taxon>
        <taxon>Pseudomonadati</taxon>
        <taxon>Pseudomonadota</taxon>
        <taxon>Gammaproteobacteria</taxon>
        <taxon>Aeromonadales</taxon>
        <taxon>Aeromonadaceae</taxon>
        <taxon>Aeromonas</taxon>
    </lineage>
</organism>
<proteinExistence type="predicted"/>
<dbReference type="PANTHER" id="PTHR43080">
    <property type="entry name" value="CBS DOMAIN-CONTAINING PROTEIN CBSX3, MITOCHONDRIAL"/>
    <property type="match status" value="1"/>
</dbReference>
<comment type="caution">
    <text evidence="4">The sequence shown here is derived from an EMBL/GenBank/DDBJ whole genome shotgun (WGS) entry which is preliminary data.</text>
</comment>
<evidence type="ECO:0000256" key="2">
    <source>
        <dbReference type="PROSITE-ProRule" id="PRU00703"/>
    </source>
</evidence>
<dbReference type="RefSeq" id="WP_060587078.1">
    <property type="nucleotide sequence ID" value="NZ_CP013067.1"/>
</dbReference>
<protein>
    <submittedName>
        <fullName evidence="4">CBS domain-containing protein</fullName>
    </submittedName>
</protein>
<dbReference type="Gene3D" id="3.10.580.10">
    <property type="entry name" value="CBS-domain"/>
    <property type="match status" value="2"/>
</dbReference>
<evidence type="ECO:0000256" key="1">
    <source>
        <dbReference type="ARBA" id="ARBA00023122"/>
    </source>
</evidence>
<dbReference type="SUPFAM" id="SSF54631">
    <property type="entry name" value="CBS-domain pair"/>
    <property type="match status" value="1"/>
</dbReference>
<keyword evidence="1 2" id="KW-0129">CBS domain</keyword>
<dbReference type="EMBL" id="JAIRBT010000030">
    <property type="protein sequence ID" value="MBZ6067948.1"/>
    <property type="molecule type" value="Genomic_DNA"/>
</dbReference>
<evidence type="ECO:0000259" key="3">
    <source>
        <dbReference type="PROSITE" id="PS51371"/>
    </source>
</evidence>
<keyword evidence="5" id="KW-1185">Reference proteome</keyword>
<accession>A0ABS7VG90</accession>
<sequence>MRVAEMMSGKPIAVGVEDSLSQLSELLQSVTFHHFPVLAGGELVGVIKDTDIYRAMVLQGETGAPLIASQIMTAHPITVGARMSVQSAASLMLSEGVSCLPVLDNAELIGIVTWKDMLKVCVESDCFQG</sequence>
<reference evidence="4 5" key="1">
    <citation type="submission" date="2021-09" db="EMBL/GenBank/DDBJ databases">
        <title>Aeromonas schubertii isolated from Asian sea bass.</title>
        <authorList>
            <person name="Pinpimai K."/>
        </authorList>
    </citation>
    <scope>NUCLEOTIDE SEQUENCE [LARGE SCALE GENOMIC DNA]</scope>
    <source>
        <strain evidence="4 5">CHULA2021a</strain>
    </source>
</reference>
<dbReference type="InterPro" id="IPR046342">
    <property type="entry name" value="CBS_dom_sf"/>
</dbReference>
<dbReference type="Pfam" id="PF00571">
    <property type="entry name" value="CBS"/>
    <property type="match status" value="2"/>
</dbReference>
<evidence type="ECO:0000313" key="4">
    <source>
        <dbReference type="EMBL" id="MBZ6067948.1"/>
    </source>
</evidence>
<name>A0ABS7VG90_9GAMM</name>
<dbReference type="Proteomes" id="UP000774958">
    <property type="component" value="Unassembled WGS sequence"/>
</dbReference>
<dbReference type="SMART" id="SM00116">
    <property type="entry name" value="CBS"/>
    <property type="match status" value="2"/>
</dbReference>
<feature type="domain" description="CBS" evidence="3">
    <location>
        <begin position="6"/>
        <end position="62"/>
    </location>
</feature>
<evidence type="ECO:0000313" key="5">
    <source>
        <dbReference type="Proteomes" id="UP000774958"/>
    </source>
</evidence>
<dbReference type="PANTHER" id="PTHR43080:SF2">
    <property type="entry name" value="CBS DOMAIN-CONTAINING PROTEIN"/>
    <property type="match status" value="1"/>
</dbReference>
<dbReference type="InterPro" id="IPR000644">
    <property type="entry name" value="CBS_dom"/>
</dbReference>